<protein>
    <recommendedName>
        <fullName evidence="2">HNH endonuclease</fullName>
    </recommendedName>
</protein>
<dbReference type="AlphaFoldDB" id="A0A6J4LR63"/>
<organism evidence="1">
    <name type="scientific">uncultured Frankineae bacterium</name>
    <dbReference type="NCBI Taxonomy" id="437475"/>
    <lineage>
        <taxon>Bacteria</taxon>
        <taxon>Bacillati</taxon>
        <taxon>Actinomycetota</taxon>
        <taxon>Actinomycetes</taxon>
        <taxon>Frankiales</taxon>
        <taxon>environmental samples</taxon>
    </lineage>
</organism>
<evidence type="ECO:0000313" key="1">
    <source>
        <dbReference type="EMBL" id="CAA9339200.1"/>
    </source>
</evidence>
<dbReference type="EMBL" id="CADCUE010000150">
    <property type="protein sequence ID" value="CAA9339200.1"/>
    <property type="molecule type" value="Genomic_DNA"/>
</dbReference>
<evidence type="ECO:0008006" key="2">
    <source>
        <dbReference type="Google" id="ProtNLM"/>
    </source>
</evidence>
<proteinExistence type="predicted"/>
<accession>A0A6J4LR63</accession>
<reference evidence="1" key="1">
    <citation type="submission" date="2020-02" db="EMBL/GenBank/DDBJ databases">
        <authorList>
            <person name="Meier V. D."/>
        </authorList>
    </citation>
    <scope>NUCLEOTIDE SEQUENCE</scope>
    <source>
        <strain evidence="1">AVDCRST_MAG16</strain>
    </source>
</reference>
<sequence>AAERLMLHVQWGGRCAVRACSHGPATGHPLVPHHGTPYRQTGTTALEDTVPLCDEDHHELHDRRRPLRLRDGRWIGPDGWIEQPRAG</sequence>
<feature type="non-terminal residue" evidence="1">
    <location>
        <position position="1"/>
    </location>
</feature>
<gene>
    <name evidence="1" type="ORF">AVDCRST_MAG16-1736</name>
</gene>
<name>A0A6J4LR63_9ACTN</name>